<dbReference type="Proteomes" id="UP000724672">
    <property type="component" value="Unassembled WGS sequence"/>
</dbReference>
<reference evidence="1" key="1">
    <citation type="submission" date="2019-12" db="EMBL/GenBank/DDBJ databases">
        <title>Clostridiaceae gen. nov. sp. nov., isolated from sediment in Xinjiang, China.</title>
        <authorList>
            <person name="Zhang R."/>
        </authorList>
    </citation>
    <scope>NUCLEOTIDE SEQUENCE</scope>
    <source>
        <strain evidence="1">D2Q-11</strain>
    </source>
</reference>
<dbReference type="AlphaFoldDB" id="A0A942UX13"/>
<sequence>MRKIIIMLIIISSLTLSSCKTEEDITTIDSIQNLDNDVSELTKKAKRFNKYAAMLDGFAIDYETYEENIKPIVEENFYEDYVNIEFMSDLKIDSTEQGYSYSDLKGLSKERLNEISKLVQKHTVEDWRYYNLKLHFHYSKPYKIGDYSYVFFKYKQERLTGDPDKPEKSGDEGLYTFVFKNIDGKMLIVDDSESIEDIDFKIDEKDVEFVEELELEIDYKDFSNNFFK</sequence>
<keyword evidence="2" id="KW-1185">Reference proteome</keyword>
<name>A0A942UX13_9FIRM</name>
<protein>
    <recommendedName>
        <fullName evidence="3">Lipoprotein</fullName>
    </recommendedName>
</protein>
<dbReference type="EMBL" id="WSFT01000034">
    <property type="protein sequence ID" value="MBS4538481.1"/>
    <property type="molecule type" value="Genomic_DNA"/>
</dbReference>
<accession>A0A942UX13</accession>
<dbReference type="PROSITE" id="PS51257">
    <property type="entry name" value="PROKAR_LIPOPROTEIN"/>
    <property type="match status" value="1"/>
</dbReference>
<evidence type="ECO:0000313" key="1">
    <source>
        <dbReference type="EMBL" id="MBS4538481.1"/>
    </source>
</evidence>
<dbReference type="RefSeq" id="WP_203366408.1">
    <property type="nucleotide sequence ID" value="NZ_WSFT01000034.1"/>
</dbReference>
<proteinExistence type="predicted"/>
<evidence type="ECO:0000313" key="2">
    <source>
        <dbReference type="Proteomes" id="UP000724672"/>
    </source>
</evidence>
<comment type="caution">
    <text evidence="1">The sequence shown here is derived from an EMBL/GenBank/DDBJ whole genome shotgun (WGS) entry which is preliminary data.</text>
</comment>
<gene>
    <name evidence="1" type="ORF">GOQ27_08390</name>
</gene>
<evidence type="ECO:0008006" key="3">
    <source>
        <dbReference type="Google" id="ProtNLM"/>
    </source>
</evidence>
<organism evidence="1 2">
    <name type="scientific">Anaeromonas frigoriresistens</name>
    <dbReference type="NCBI Taxonomy" id="2683708"/>
    <lineage>
        <taxon>Bacteria</taxon>
        <taxon>Bacillati</taxon>
        <taxon>Bacillota</taxon>
        <taxon>Tissierellia</taxon>
        <taxon>Tissierellales</taxon>
        <taxon>Thermohalobacteraceae</taxon>
        <taxon>Anaeromonas</taxon>
    </lineage>
</organism>